<feature type="chain" id="PRO_5039911729" evidence="1">
    <location>
        <begin position="25"/>
        <end position="105"/>
    </location>
</feature>
<protein>
    <submittedName>
        <fullName evidence="2">Uncharacterized protein</fullName>
    </submittedName>
</protein>
<evidence type="ECO:0000256" key="1">
    <source>
        <dbReference type="SAM" id="SignalP"/>
    </source>
</evidence>
<dbReference type="EMBL" id="JACXVP010000006">
    <property type="protein sequence ID" value="KAG5603299.1"/>
    <property type="molecule type" value="Genomic_DNA"/>
</dbReference>
<dbReference type="OrthoDB" id="10424404at2759"/>
<sequence length="105" mass="11582">MMIISYWLADTSTLLVLLEHTSEAGVLLNNNVPAVTLATLFHRMTQASRLSRPGILNETANTLTNAATQEFRVLTGNMIVADKLQTGERPESRCANKHMPTLECL</sequence>
<feature type="signal peptide" evidence="1">
    <location>
        <begin position="1"/>
        <end position="24"/>
    </location>
</feature>
<comment type="caution">
    <text evidence="2">The sequence shown here is derived from an EMBL/GenBank/DDBJ whole genome shotgun (WGS) entry which is preliminary data.</text>
</comment>
<evidence type="ECO:0000313" key="3">
    <source>
        <dbReference type="Proteomes" id="UP000824120"/>
    </source>
</evidence>
<dbReference type="AlphaFoldDB" id="A0A9J5YRA4"/>
<gene>
    <name evidence="2" type="ORF">H5410_034669</name>
</gene>
<keyword evidence="3" id="KW-1185">Reference proteome</keyword>
<accession>A0A9J5YRA4</accession>
<reference evidence="2 3" key="1">
    <citation type="submission" date="2020-09" db="EMBL/GenBank/DDBJ databases">
        <title>De no assembly of potato wild relative species, Solanum commersonii.</title>
        <authorList>
            <person name="Cho K."/>
        </authorList>
    </citation>
    <scope>NUCLEOTIDE SEQUENCE [LARGE SCALE GENOMIC DNA]</scope>
    <source>
        <strain evidence="2">LZ3.2</strain>
        <tissue evidence="2">Leaf</tissue>
    </source>
</reference>
<keyword evidence="1" id="KW-0732">Signal</keyword>
<name>A0A9J5YRA4_SOLCO</name>
<evidence type="ECO:0000313" key="2">
    <source>
        <dbReference type="EMBL" id="KAG5603299.1"/>
    </source>
</evidence>
<dbReference type="Proteomes" id="UP000824120">
    <property type="component" value="Chromosome 6"/>
</dbReference>
<organism evidence="2 3">
    <name type="scientific">Solanum commersonii</name>
    <name type="common">Commerson's wild potato</name>
    <name type="synonym">Commerson's nightshade</name>
    <dbReference type="NCBI Taxonomy" id="4109"/>
    <lineage>
        <taxon>Eukaryota</taxon>
        <taxon>Viridiplantae</taxon>
        <taxon>Streptophyta</taxon>
        <taxon>Embryophyta</taxon>
        <taxon>Tracheophyta</taxon>
        <taxon>Spermatophyta</taxon>
        <taxon>Magnoliopsida</taxon>
        <taxon>eudicotyledons</taxon>
        <taxon>Gunneridae</taxon>
        <taxon>Pentapetalae</taxon>
        <taxon>asterids</taxon>
        <taxon>lamiids</taxon>
        <taxon>Solanales</taxon>
        <taxon>Solanaceae</taxon>
        <taxon>Solanoideae</taxon>
        <taxon>Solaneae</taxon>
        <taxon>Solanum</taxon>
    </lineage>
</organism>
<proteinExistence type="predicted"/>